<keyword evidence="3" id="KW-1185">Reference proteome</keyword>
<proteinExistence type="predicted"/>
<keyword evidence="1" id="KW-0732">Signal</keyword>
<dbReference type="EC" id="4.2.2.2" evidence="2"/>
<evidence type="ECO:0000313" key="2">
    <source>
        <dbReference type="EMBL" id="EGF90954.1"/>
    </source>
</evidence>
<sequence>MKSPALLLALCLAVPGFAQAKVIGTTVPAQPLTVKRIADLPPEQQAPWTQYLARSQGQMKMDQAILAVERTGLSDIVYGKTGDGTKTMPLNRDAAWYGATDARHIADAIVSYQTPAGGWGKNAPRDGALRQKGESWIAGKEEGWHYVGTFDNGATTTEIQFLARVQAQFPGEDGNRYRAALYAGLNYIFTSQYPNGGWPQVWPLEGGYHDAVTFNDNALSDIAGVLRSVAGGQGDYAFFPPSIRTQAGDALDRAIGVILSSQVRIERQPTAWGQQHDTLTLMPVGARNFEPASLSSSESAALLLELMQVENPSSAVVASVHAGAAWLKSKAMTGVAWVKVGNDKALVQDAYAKPLWARYYSLETGQPIFGDRDLTIHDDVAEISVERRNGYAWYGTSPQKALDVYAEWSQKHSQ</sequence>
<feature type="signal peptide" evidence="1">
    <location>
        <begin position="1"/>
        <end position="20"/>
    </location>
</feature>
<dbReference type="Proteomes" id="UP000006512">
    <property type="component" value="Unassembled WGS sequence"/>
</dbReference>
<reference evidence="3" key="1">
    <citation type="submission" date="2011-03" db="EMBL/GenBank/DDBJ databases">
        <title>Draft genome sequence of Brevundimonas diminuta.</title>
        <authorList>
            <person name="Brown P.J.B."/>
            <person name="Buechlein A."/>
            <person name="Hemmerich C."/>
            <person name="Brun Y.V."/>
        </authorList>
    </citation>
    <scope>NUCLEOTIDE SEQUENCE [LARGE SCALE GENOMIC DNA]</scope>
    <source>
        <strain evidence="3">C19</strain>
    </source>
</reference>
<accession>F4QNP6</accession>
<dbReference type="RefSeq" id="WP_006273136.1">
    <property type="nucleotide sequence ID" value="NZ_GL883078.1"/>
</dbReference>
<dbReference type="HOGENOM" id="CLU_053823_0_0_5"/>
<organism evidence="2 3">
    <name type="scientific">Asticcacaulis biprosthecium C19</name>
    <dbReference type="NCBI Taxonomy" id="715226"/>
    <lineage>
        <taxon>Bacteria</taxon>
        <taxon>Pseudomonadati</taxon>
        <taxon>Pseudomonadota</taxon>
        <taxon>Alphaproteobacteria</taxon>
        <taxon>Caulobacterales</taxon>
        <taxon>Caulobacteraceae</taxon>
        <taxon>Asticcacaulis</taxon>
    </lineage>
</organism>
<dbReference type="SUPFAM" id="SSF81853">
    <property type="entry name" value="Family 10 polysaccharide lyase"/>
    <property type="match status" value="1"/>
</dbReference>
<evidence type="ECO:0000256" key="1">
    <source>
        <dbReference type="SAM" id="SignalP"/>
    </source>
</evidence>
<dbReference type="eggNOG" id="COG1657">
    <property type="taxonomic scope" value="Bacteria"/>
</dbReference>
<dbReference type="AlphaFoldDB" id="F4QNP6"/>
<dbReference type="GO" id="GO:0030570">
    <property type="term" value="F:pectate lyase activity"/>
    <property type="evidence" value="ECO:0007669"/>
    <property type="project" value="UniProtKB-EC"/>
</dbReference>
<dbReference type="EMBL" id="GL883078">
    <property type="protein sequence ID" value="EGF90954.1"/>
    <property type="molecule type" value="Genomic_DNA"/>
</dbReference>
<feature type="chain" id="PRO_5003314276" evidence="1">
    <location>
        <begin position="21"/>
        <end position="414"/>
    </location>
</feature>
<gene>
    <name evidence="2" type="primary">pelA</name>
    <name evidence="2" type="ORF">ABI_23660</name>
</gene>
<dbReference type="InterPro" id="IPR012669">
    <property type="entry name" value="Pectate_lyase"/>
</dbReference>
<evidence type="ECO:0000313" key="3">
    <source>
        <dbReference type="Proteomes" id="UP000006512"/>
    </source>
</evidence>
<name>F4QNP6_9CAUL</name>
<dbReference type="STRING" id="715226.ABI_23660"/>
<protein>
    <submittedName>
        <fullName evidence="2">Pectate lyase</fullName>
        <ecNumber evidence="2">4.2.2.2</ecNumber>
    </submittedName>
</protein>
<dbReference type="Gene3D" id="1.50.10.20">
    <property type="match status" value="1"/>
</dbReference>
<keyword evidence="2" id="KW-0456">Lyase</keyword>
<dbReference type="OrthoDB" id="9804686at2"/>
<dbReference type="Pfam" id="PF09492">
    <property type="entry name" value="Pec_lyase"/>
    <property type="match status" value="1"/>
</dbReference>
<dbReference type="NCBIfam" id="TIGR02474">
    <property type="entry name" value="pec_lyase"/>
    <property type="match status" value="1"/>
</dbReference>